<dbReference type="PANTHER" id="PTHR22777:SF4">
    <property type="entry name" value="UPF0053 PROTEIN SLL1254"/>
    <property type="match status" value="1"/>
</dbReference>
<feature type="domain" description="CBS" evidence="11">
    <location>
        <begin position="198"/>
        <end position="257"/>
    </location>
</feature>
<dbReference type="InterPro" id="IPR002550">
    <property type="entry name" value="CNNM"/>
</dbReference>
<dbReference type="OrthoDB" id="9798188at2"/>
<evidence type="ECO:0000256" key="5">
    <source>
        <dbReference type="ARBA" id="ARBA00023122"/>
    </source>
</evidence>
<feature type="transmembrane region" description="Helical" evidence="10">
    <location>
        <begin position="6"/>
        <end position="36"/>
    </location>
</feature>
<evidence type="ECO:0000259" key="11">
    <source>
        <dbReference type="PROSITE" id="PS51371"/>
    </source>
</evidence>
<proteinExistence type="predicted"/>
<evidence type="ECO:0000256" key="1">
    <source>
        <dbReference type="ARBA" id="ARBA00004141"/>
    </source>
</evidence>
<name>A0A290QJW5_9BACT</name>
<feature type="transmembrane region" description="Helical" evidence="10">
    <location>
        <begin position="87"/>
        <end position="107"/>
    </location>
</feature>
<dbReference type="PROSITE" id="PS51846">
    <property type="entry name" value="CNNM"/>
    <property type="match status" value="1"/>
</dbReference>
<dbReference type="AlphaFoldDB" id="A0A290QJW5"/>
<organism evidence="13 14">
    <name type="scientific">Nibricoccus aquaticus</name>
    <dbReference type="NCBI Taxonomy" id="2576891"/>
    <lineage>
        <taxon>Bacteria</taxon>
        <taxon>Pseudomonadati</taxon>
        <taxon>Verrucomicrobiota</taxon>
        <taxon>Opitutia</taxon>
        <taxon>Opitutales</taxon>
        <taxon>Opitutaceae</taxon>
        <taxon>Nibricoccus</taxon>
    </lineage>
</organism>
<evidence type="ECO:0000313" key="14">
    <source>
        <dbReference type="Proteomes" id="UP000217265"/>
    </source>
</evidence>
<dbReference type="InterPro" id="IPR046342">
    <property type="entry name" value="CBS_dom_sf"/>
</dbReference>
<dbReference type="GO" id="GO:0005886">
    <property type="term" value="C:plasma membrane"/>
    <property type="evidence" value="ECO:0007669"/>
    <property type="project" value="TreeGrafter"/>
</dbReference>
<protein>
    <recommendedName>
        <fullName evidence="15">Hemolysin</fullName>
    </recommendedName>
</protein>
<sequence>MLWLIIAIFLTLSVSFICSLMEALILSTTVAEIEALKKQRPRRGAVLEKLKMSLDETISTILTLNTIANTLGSVIVGSLATRLFGEAIIGAIAGSLTLTVLIFSEVLPKNIAVAYRRGLQPYVVYPLAFMANALRPVTYVCNLLVRFVVPAPTTTEKSDEEIILLAERGAQQGTISRSESNIITNALALDNVRVSEIMTPRTVVTALKKNATVGEIFREFPNIPFARMPVYGKNLDDIVGLVRRRDLLKTKANDQDLDLVEKIMQEVQFIPETVTVANALQVFLKTHQQMLVVVDEFGATAGVVSMEDVMEQLLGREIFEKDDVAVDMRELARTKQQKQGKSAKRPGDGGAMPPTAGKFPPVA</sequence>
<dbReference type="SUPFAM" id="SSF54631">
    <property type="entry name" value="CBS-domain pair"/>
    <property type="match status" value="1"/>
</dbReference>
<feature type="region of interest" description="Disordered" evidence="9">
    <location>
        <begin position="332"/>
        <end position="363"/>
    </location>
</feature>
<evidence type="ECO:0000259" key="12">
    <source>
        <dbReference type="PROSITE" id="PS51846"/>
    </source>
</evidence>
<evidence type="ECO:0000313" key="13">
    <source>
        <dbReference type="EMBL" id="ATC65628.1"/>
    </source>
</evidence>
<dbReference type="PANTHER" id="PTHR22777">
    <property type="entry name" value="HEMOLYSIN-RELATED"/>
    <property type="match status" value="1"/>
</dbReference>
<keyword evidence="3" id="KW-0677">Repeat</keyword>
<keyword evidence="14" id="KW-1185">Reference proteome</keyword>
<gene>
    <name evidence="13" type="ORF">CMV30_17690</name>
</gene>
<dbReference type="KEGG" id="vbh:CMV30_17690"/>
<keyword evidence="5 7" id="KW-0129">CBS domain</keyword>
<dbReference type="Pfam" id="PF01595">
    <property type="entry name" value="CNNM"/>
    <property type="match status" value="1"/>
</dbReference>
<evidence type="ECO:0000256" key="9">
    <source>
        <dbReference type="SAM" id="MobiDB-lite"/>
    </source>
</evidence>
<feature type="compositionally biased region" description="Basic residues" evidence="9">
    <location>
        <begin position="335"/>
        <end position="344"/>
    </location>
</feature>
<comment type="subcellular location">
    <subcellularLocation>
        <location evidence="1">Membrane</location>
        <topology evidence="1">Multi-pass membrane protein</topology>
    </subcellularLocation>
</comment>
<dbReference type="PROSITE" id="PS51371">
    <property type="entry name" value="CBS"/>
    <property type="match status" value="2"/>
</dbReference>
<evidence type="ECO:0000256" key="6">
    <source>
        <dbReference type="ARBA" id="ARBA00023136"/>
    </source>
</evidence>
<keyword evidence="6 8" id="KW-0472">Membrane</keyword>
<dbReference type="Pfam" id="PF00571">
    <property type="entry name" value="CBS"/>
    <property type="match status" value="2"/>
</dbReference>
<evidence type="ECO:0000256" key="7">
    <source>
        <dbReference type="PROSITE-ProRule" id="PRU00703"/>
    </source>
</evidence>
<dbReference type="CDD" id="cd04590">
    <property type="entry name" value="CBS_pair_CorC_HlyC_assoc"/>
    <property type="match status" value="1"/>
</dbReference>
<evidence type="ECO:0000256" key="4">
    <source>
        <dbReference type="ARBA" id="ARBA00022989"/>
    </source>
</evidence>
<dbReference type="InterPro" id="IPR044751">
    <property type="entry name" value="Ion_transp-like_CBS"/>
</dbReference>
<dbReference type="RefSeq" id="WP_096057257.1">
    <property type="nucleotide sequence ID" value="NZ_CP023344.1"/>
</dbReference>
<accession>A0A290QJW5</accession>
<reference evidence="13 14" key="1">
    <citation type="submission" date="2017-09" db="EMBL/GenBank/DDBJ databases">
        <title>Complete genome sequence of Verrucomicrobial strain HZ-65, isolated from freshwater.</title>
        <authorList>
            <person name="Choi A."/>
        </authorList>
    </citation>
    <scope>NUCLEOTIDE SEQUENCE [LARGE SCALE GENOMIC DNA]</scope>
    <source>
        <strain evidence="13 14">HZ-65</strain>
    </source>
</reference>
<dbReference type="Gene3D" id="3.10.580.10">
    <property type="entry name" value="CBS-domain"/>
    <property type="match status" value="1"/>
</dbReference>
<evidence type="ECO:0000256" key="8">
    <source>
        <dbReference type="PROSITE-ProRule" id="PRU01193"/>
    </source>
</evidence>
<keyword evidence="2 8" id="KW-0812">Transmembrane</keyword>
<dbReference type="Proteomes" id="UP000217265">
    <property type="component" value="Chromosome"/>
</dbReference>
<feature type="transmembrane region" description="Helical" evidence="10">
    <location>
        <begin position="57"/>
        <end position="81"/>
    </location>
</feature>
<dbReference type="InterPro" id="IPR000644">
    <property type="entry name" value="CBS_dom"/>
</dbReference>
<feature type="domain" description="CBS" evidence="11">
    <location>
        <begin position="263"/>
        <end position="321"/>
    </location>
</feature>
<feature type="domain" description="CNNM transmembrane" evidence="12">
    <location>
        <begin position="1"/>
        <end position="179"/>
    </location>
</feature>
<evidence type="ECO:0000256" key="10">
    <source>
        <dbReference type="SAM" id="Phobius"/>
    </source>
</evidence>
<evidence type="ECO:0000256" key="3">
    <source>
        <dbReference type="ARBA" id="ARBA00022737"/>
    </source>
</evidence>
<keyword evidence="4 8" id="KW-1133">Transmembrane helix</keyword>
<evidence type="ECO:0000256" key="2">
    <source>
        <dbReference type="ARBA" id="ARBA00022692"/>
    </source>
</evidence>
<dbReference type="EMBL" id="CP023344">
    <property type="protein sequence ID" value="ATC65628.1"/>
    <property type="molecule type" value="Genomic_DNA"/>
</dbReference>
<evidence type="ECO:0008006" key="15">
    <source>
        <dbReference type="Google" id="ProtNLM"/>
    </source>
</evidence>